<keyword evidence="2" id="KW-1185">Reference proteome</keyword>
<organism evidence="1 2">
    <name type="scientific">Emergomyces africanus</name>
    <dbReference type="NCBI Taxonomy" id="1955775"/>
    <lineage>
        <taxon>Eukaryota</taxon>
        <taxon>Fungi</taxon>
        <taxon>Dikarya</taxon>
        <taxon>Ascomycota</taxon>
        <taxon>Pezizomycotina</taxon>
        <taxon>Eurotiomycetes</taxon>
        <taxon>Eurotiomycetidae</taxon>
        <taxon>Onygenales</taxon>
        <taxon>Ajellomycetaceae</taxon>
        <taxon>Emergomyces</taxon>
    </lineage>
</organism>
<evidence type="ECO:0000313" key="1">
    <source>
        <dbReference type="EMBL" id="OAX82281.1"/>
    </source>
</evidence>
<dbReference type="Proteomes" id="UP000091918">
    <property type="component" value="Unassembled WGS sequence"/>
</dbReference>
<protein>
    <submittedName>
        <fullName evidence="1">Uncharacterized protein</fullName>
    </submittedName>
</protein>
<dbReference type="AlphaFoldDB" id="A0A1B7NZT6"/>
<dbReference type="OrthoDB" id="3364892at2759"/>
<accession>A0A1B7NZT6</accession>
<gene>
    <name evidence="1" type="ORF">ACJ72_03362</name>
</gene>
<proteinExistence type="predicted"/>
<name>A0A1B7NZT6_9EURO</name>
<evidence type="ECO:0000313" key="2">
    <source>
        <dbReference type="Proteomes" id="UP000091918"/>
    </source>
</evidence>
<reference evidence="1 2" key="1">
    <citation type="submission" date="2015-07" db="EMBL/GenBank/DDBJ databases">
        <title>Emmonsia species relationships and genome sequence.</title>
        <authorList>
            <person name="Cuomo C.A."/>
            <person name="Schwartz I.S."/>
            <person name="Kenyon C."/>
            <person name="de Hoog G.S."/>
            <person name="Govender N.P."/>
            <person name="Botha A."/>
            <person name="Moreno L."/>
            <person name="de Vries M."/>
            <person name="Munoz J.F."/>
            <person name="Stielow J.B."/>
        </authorList>
    </citation>
    <scope>NUCLEOTIDE SEQUENCE [LARGE SCALE GENOMIC DNA]</scope>
    <source>
        <strain evidence="1 2">CBS 136260</strain>
    </source>
</reference>
<sequence length="121" mass="13777">MNAARQVPSTSAGLVIFELVRRKYGVDAEVVHIQEDGHQHTMYNVYLQLICPGFTFLVPSSVTAVRIGHIKHGGVPQRSQHLMAWHRGCLLARALFNHNQQQPRSHLNLHSLIYFIRNSRS</sequence>
<comment type="caution">
    <text evidence="1">The sequence shown here is derived from an EMBL/GenBank/DDBJ whole genome shotgun (WGS) entry which is preliminary data.</text>
</comment>
<dbReference type="EMBL" id="LGUA01000328">
    <property type="protein sequence ID" value="OAX82281.1"/>
    <property type="molecule type" value="Genomic_DNA"/>
</dbReference>